<dbReference type="GO" id="GO:0004180">
    <property type="term" value="F:carboxypeptidase activity"/>
    <property type="evidence" value="ECO:0007669"/>
    <property type="project" value="UniProtKB-KW"/>
</dbReference>
<dbReference type="CDD" id="cd22343">
    <property type="entry name" value="PDDEXK_lambda_exonuclease-like"/>
    <property type="match status" value="1"/>
</dbReference>
<accession>A0A6S7GUL4</accession>
<dbReference type="PANTHER" id="PTHR46609:SF8">
    <property type="entry name" value="YQAJ VIRAL RECOMBINASE DOMAIN-CONTAINING PROTEIN"/>
    <property type="match status" value="1"/>
</dbReference>
<keyword evidence="3" id="KW-1185">Reference proteome</keyword>
<organism evidence="2 3">
    <name type="scientific">Paramuricea clavata</name>
    <name type="common">Red gorgonian</name>
    <name type="synonym">Violescent sea-whip</name>
    <dbReference type="NCBI Taxonomy" id="317549"/>
    <lineage>
        <taxon>Eukaryota</taxon>
        <taxon>Metazoa</taxon>
        <taxon>Cnidaria</taxon>
        <taxon>Anthozoa</taxon>
        <taxon>Octocorallia</taxon>
        <taxon>Malacalcyonacea</taxon>
        <taxon>Plexauridae</taxon>
        <taxon>Paramuricea</taxon>
    </lineage>
</organism>
<dbReference type="InterPro" id="IPR011335">
    <property type="entry name" value="Restrct_endonuc-II-like"/>
</dbReference>
<name>A0A6S7GUL4_PARCT</name>
<dbReference type="PANTHER" id="PTHR46609">
    <property type="entry name" value="EXONUCLEASE, PHAGE-TYPE/RECB, C-TERMINAL DOMAIN-CONTAINING PROTEIN"/>
    <property type="match status" value="1"/>
</dbReference>
<dbReference type="SUPFAM" id="SSF52980">
    <property type="entry name" value="Restriction endonuclease-like"/>
    <property type="match status" value="1"/>
</dbReference>
<evidence type="ECO:0000259" key="1">
    <source>
        <dbReference type="Pfam" id="PF09588"/>
    </source>
</evidence>
<keyword evidence="2" id="KW-0121">Carboxypeptidase</keyword>
<dbReference type="OrthoDB" id="7753208at2759"/>
<proteinExistence type="predicted"/>
<reference evidence="2" key="1">
    <citation type="submission" date="2020-04" db="EMBL/GenBank/DDBJ databases">
        <authorList>
            <person name="Alioto T."/>
            <person name="Alioto T."/>
            <person name="Gomez Garrido J."/>
        </authorList>
    </citation>
    <scope>NUCLEOTIDE SEQUENCE</scope>
    <source>
        <strain evidence="2">A484AB</strain>
    </source>
</reference>
<sequence>MKGLFTRQKTVEKNPNGDVSKTVKKFLTPSRPFENKKCPVAIKYGTEMEDEAKTSYFRIMKKQHIKFGFSETGLVLSPDHGWVGASPDGIRECHFCEDTLVEFKCPYTGRDMDPKSAFLLDTVGGAINEAGFPYIRKNRIHYFQVQTGMAVCGLKQCDFVVFTNMGIYIAKVEFDEEFWKSTISTVKLFYTKKIISALLLQIQGSNDLDLPNSM</sequence>
<keyword evidence="2" id="KW-0645">Protease</keyword>
<dbReference type="InterPro" id="IPR011604">
    <property type="entry name" value="PDDEXK-like_dom_sf"/>
</dbReference>
<dbReference type="AlphaFoldDB" id="A0A6S7GUL4"/>
<dbReference type="EMBL" id="CACRXK020002681">
    <property type="protein sequence ID" value="CAB3995533.1"/>
    <property type="molecule type" value="Genomic_DNA"/>
</dbReference>
<comment type="caution">
    <text evidence="2">The sequence shown here is derived from an EMBL/GenBank/DDBJ whole genome shotgun (WGS) entry which is preliminary data.</text>
</comment>
<dbReference type="Gene3D" id="3.90.320.10">
    <property type="match status" value="1"/>
</dbReference>
<evidence type="ECO:0000313" key="2">
    <source>
        <dbReference type="EMBL" id="CAB3995533.1"/>
    </source>
</evidence>
<gene>
    <name evidence="2" type="ORF">PACLA_8A009768</name>
</gene>
<dbReference type="Proteomes" id="UP001152795">
    <property type="component" value="Unassembled WGS sequence"/>
</dbReference>
<dbReference type="InterPro" id="IPR051703">
    <property type="entry name" value="NF-kappa-B_Signaling_Reg"/>
</dbReference>
<evidence type="ECO:0000313" key="3">
    <source>
        <dbReference type="Proteomes" id="UP001152795"/>
    </source>
</evidence>
<feature type="domain" description="YqaJ viral recombinase" evidence="1">
    <location>
        <begin position="33"/>
        <end position="110"/>
    </location>
</feature>
<keyword evidence="2" id="KW-0378">Hydrolase</keyword>
<protein>
    <submittedName>
        <fullName evidence="2">Carboxypeptidase D</fullName>
    </submittedName>
</protein>
<dbReference type="InterPro" id="IPR019080">
    <property type="entry name" value="YqaJ_viral_recombinase"/>
</dbReference>
<dbReference type="GO" id="GO:0006281">
    <property type="term" value="P:DNA repair"/>
    <property type="evidence" value="ECO:0007669"/>
    <property type="project" value="UniProtKB-ARBA"/>
</dbReference>
<dbReference type="Pfam" id="PF09588">
    <property type="entry name" value="YqaJ"/>
    <property type="match status" value="1"/>
</dbReference>